<gene>
    <name evidence="1" type="ORF">APX70_02077</name>
</gene>
<dbReference type="Proteomes" id="UP000282378">
    <property type="component" value="Unassembled WGS sequence"/>
</dbReference>
<dbReference type="EMBL" id="RBNL01004761">
    <property type="protein sequence ID" value="RML24698.1"/>
    <property type="molecule type" value="Genomic_DNA"/>
</dbReference>
<accession>A0A3M2UE74</accession>
<reference evidence="1 2" key="1">
    <citation type="submission" date="2018-08" db="EMBL/GenBank/DDBJ databases">
        <title>Recombination of ecologically and evolutionarily significant loci maintains genetic cohesion in the Pseudomonas syringae species complex.</title>
        <authorList>
            <person name="Dillon M."/>
            <person name="Thakur S."/>
            <person name="Almeida R.N.D."/>
            <person name="Weir B.S."/>
            <person name="Guttman D.S."/>
        </authorList>
    </citation>
    <scope>NUCLEOTIDE SEQUENCE [LARGE SCALE GENOMIC DNA]</scope>
    <source>
        <strain evidence="1 2">88_10</strain>
    </source>
</reference>
<sequence length="104" mass="12044">PRFIWFVPRYKLSPAVKRGAKYLEGCQFLCPQEIWSFIIQVEVSPTLLTTLEQVNELSKKRVLEDDKNEADCLGREYSRERMDLLMLLHAAVEATETANTVAKR</sequence>
<protein>
    <submittedName>
        <fullName evidence="1">Uncharacterized protein</fullName>
    </submittedName>
</protein>
<dbReference type="AlphaFoldDB" id="A0A3M2UE74"/>
<proteinExistence type="predicted"/>
<name>A0A3M2UE74_PSEYM</name>
<evidence type="ECO:0000313" key="1">
    <source>
        <dbReference type="EMBL" id="RML24698.1"/>
    </source>
</evidence>
<evidence type="ECO:0000313" key="2">
    <source>
        <dbReference type="Proteomes" id="UP000282378"/>
    </source>
</evidence>
<feature type="non-terminal residue" evidence="1">
    <location>
        <position position="1"/>
    </location>
</feature>
<comment type="caution">
    <text evidence="1">The sequence shown here is derived from an EMBL/GenBank/DDBJ whole genome shotgun (WGS) entry which is preliminary data.</text>
</comment>
<organism evidence="1 2">
    <name type="scientific">Pseudomonas syringae pv. maculicola</name>
    <dbReference type="NCBI Taxonomy" id="59511"/>
    <lineage>
        <taxon>Bacteria</taxon>
        <taxon>Pseudomonadati</taxon>
        <taxon>Pseudomonadota</taxon>
        <taxon>Gammaproteobacteria</taxon>
        <taxon>Pseudomonadales</taxon>
        <taxon>Pseudomonadaceae</taxon>
        <taxon>Pseudomonas</taxon>
    </lineage>
</organism>